<accession>A0A9X9WVF6</accession>
<feature type="domain" description="Response regulatory" evidence="11">
    <location>
        <begin position="30"/>
        <end position="143"/>
    </location>
</feature>
<dbReference type="GO" id="GO:0032993">
    <property type="term" value="C:protein-DNA complex"/>
    <property type="evidence" value="ECO:0007669"/>
    <property type="project" value="TreeGrafter"/>
</dbReference>
<dbReference type="GO" id="GO:0005829">
    <property type="term" value="C:cytosol"/>
    <property type="evidence" value="ECO:0007669"/>
    <property type="project" value="TreeGrafter"/>
</dbReference>
<evidence type="ECO:0000256" key="8">
    <source>
        <dbReference type="PROSITE-ProRule" id="PRU00169"/>
    </source>
</evidence>
<feature type="region of interest" description="Disordered" evidence="10">
    <location>
        <begin position="1"/>
        <end position="28"/>
    </location>
</feature>
<keyword evidence="2" id="KW-0963">Cytoplasm</keyword>
<evidence type="ECO:0000256" key="10">
    <source>
        <dbReference type="SAM" id="MobiDB-lite"/>
    </source>
</evidence>
<evidence type="ECO:0000256" key="3">
    <source>
        <dbReference type="ARBA" id="ARBA00022553"/>
    </source>
</evidence>
<keyword evidence="3 8" id="KW-0597">Phosphoprotein</keyword>
<evidence type="ECO:0000259" key="12">
    <source>
        <dbReference type="PROSITE" id="PS51755"/>
    </source>
</evidence>
<dbReference type="InterPro" id="IPR001867">
    <property type="entry name" value="OmpR/PhoB-type_DNA-bd"/>
</dbReference>
<feature type="domain" description="OmpR/PhoB-type" evidence="12">
    <location>
        <begin position="154"/>
        <end position="253"/>
    </location>
</feature>
<feature type="DNA-binding region" description="OmpR/PhoB-type" evidence="9">
    <location>
        <begin position="154"/>
        <end position="253"/>
    </location>
</feature>
<dbReference type="GO" id="GO:0000976">
    <property type="term" value="F:transcription cis-regulatory region binding"/>
    <property type="evidence" value="ECO:0007669"/>
    <property type="project" value="TreeGrafter"/>
</dbReference>
<reference evidence="13" key="2">
    <citation type="journal article" date="2021" name="Syst. Appl. Microbiol.">
        <title>Roseomonas hellenica sp. nov., isolated from roots of wild-growing Alkanna tinctoria.</title>
        <authorList>
            <person name="Rat A."/>
            <person name="Naranjo H.D."/>
            <person name="Lebbe L."/>
            <person name="Cnockaert M."/>
            <person name="Krigas N."/>
            <person name="Grigoriadou K."/>
            <person name="Maloupa E."/>
            <person name="Willems A."/>
        </authorList>
    </citation>
    <scope>NUCLEOTIDE SEQUENCE</scope>
    <source>
        <strain evidence="13">LMG 31231</strain>
    </source>
</reference>
<keyword evidence="14" id="KW-1185">Reference proteome</keyword>
<dbReference type="InterPro" id="IPR036388">
    <property type="entry name" value="WH-like_DNA-bd_sf"/>
</dbReference>
<dbReference type="Gene3D" id="6.10.250.690">
    <property type="match status" value="1"/>
</dbReference>
<dbReference type="PANTHER" id="PTHR48111:SF39">
    <property type="entry name" value="TRANSCRIPTIONAL REGULATORY PROTEIN CPXR"/>
    <property type="match status" value="1"/>
</dbReference>
<evidence type="ECO:0000256" key="1">
    <source>
        <dbReference type="ARBA" id="ARBA00004496"/>
    </source>
</evidence>
<dbReference type="InterPro" id="IPR011006">
    <property type="entry name" value="CheY-like_superfamily"/>
</dbReference>
<reference evidence="13" key="1">
    <citation type="submission" date="2020-01" db="EMBL/GenBank/DDBJ databases">
        <authorList>
            <person name="Rat A."/>
        </authorList>
    </citation>
    <scope>NUCLEOTIDE SEQUENCE</scope>
    <source>
        <strain evidence="13">LMG 31231</strain>
    </source>
</reference>
<proteinExistence type="predicted"/>
<feature type="modified residue" description="4-aspartylphosphate" evidence="8">
    <location>
        <position position="79"/>
    </location>
</feature>
<keyword evidence="5" id="KW-0805">Transcription regulation</keyword>
<gene>
    <name evidence="13" type="ORF">GXW76_08110</name>
</gene>
<name>A0A9X9WVF6_9PROT</name>
<evidence type="ECO:0000256" key="2">
    <source>
        <dbReference type="ARBA" id="ARBA00022490"/>
    </source>
</evidence>
<sequence length="258" mass="27609">MDLNEDSAPSLGSMIQAPDGGRGGGAGAPRILVVEDDDAIGEELVSILTTYGMSATRVAGWDAAMAAIAAEPVDLVILDQWLGRLDALTLLPRMRAATAAHIVILTGNRAETDRIVGLEVGADDFLQKPISGRELVARVRARLRRHGPTPPPAPEVPAATRWHVAEGARRILGPGGKAVPLTGTEFDLLMLLMQTPGEPVDRDVLSLRILQRPYRPEDRAIDNLVHNIRLKFGARRGAAIITTVRNKGYAFTGFPLAG</sequence>
<evidence type="ECO:0000256" key="6">
    <source>
        <dbReference type="ARBA" id="ARBA00023125"/>
    </source>
</evidence>
<evidence type="ECO:0000256" key="4">
    <source>
        <dbReference type="ARBA" id="ARBA00023012"/>
    </source>
</evidence>
<dbReference type="GO" id="GO:0000156">
    <property type="term" value="F:phosphorelay response regulator activity"/>
    <property type="evidence" value="ECO:0007669"/>
    <property type="project" value="TreeGrafter"/>
</dbReference>
<dbReference type="PANTHER" id="PTHR48111">
    <property type="entry name" value="REGULATOR OF RPOS"/>
    <property type="match status" value="1"/>
</dbReference>
<dbReference type="SMART" id="SM00862">
    <property type="entry name" value="Trans_reg_C"/>
    <property type="match status" value="1"/>
</dbReference>
<evidence type="ECO:0000256" key="9">
    <source>
        <dbReference type="PROSITE-ProRule" id="PRU01091"/>
    </source>
</evidence>
<comment type="caution">
    <text evidence="13">The sequence shown here is derived from an EMBL/GenBank/DDBJ whole genome shotgun (WGS) entry which is preliminary data.</text>
</comment>
<dbReference type="PROSITE" id="PS51755">
    <property type="entry name" value="OMPR_PHOB"/>
    <property type="match status" value="1"/>
</dbReference>
<dbReference type="Proteomes" id="UP001138751">
    <property type="component" value="Unassembled WGS sequence"/>
</dbReference>
<evidence type="ECO:0000313" key="14">
    <source>
        <dbReference type="Proteomes" id="UP001138751"/>
    </source>
</evidence>
<keyword evidence="6 9" id="KW-0238">DNA-binding</keyword>
<evidence type="ECO:0000256" key="7">
    <source>
        <dbReference type="ARBA" id="ARBA00023163"/>
    </source>
</evidence>
<organism evidence="13 14">
    <name type="scientific">Neoroseomonas soli</name>
    <dbReference type="NCBI Taxonomy" id="1081025"/>
    <lineage>
        <taxon>Bacteria</taxon>
        <taxon>Pseudomonadati</taxon>
        <taxon>Pseudomonadota</taxon>
        <taxon>Alphaproteobacteria</taxon>
        <taxon>Acetobacterales</taxon>
        <taxon>Acetobacteraceae</taxon>
        <taxon>Neoroseomonas</taxon>
    </lineage>
</organism>
<dbReference type="AlphaFoldDB" id="A0A9X9WVF6"/>
<dbReference type="InterPro" id="IPR039420">
    <property type="entry name" value="WalR-like"/>
</dbReference>
<dbReference type="InterPro" id="IPR001789">
    <property type="entry name" value="Sig_transdc_resp-reg_receiver"/>
</dbReference>
<comment type="subcellular location">
    <subcellularLocation>
        <location evidence="1">Cytoplasm</location>
    </subcellularLocation>
</comment>
<dbReference type="SMART" id="SM00448">
    <property type="entry name" value="REC"/>
    <property type="match status" value="1"/>
</dbReference>
<keyword evidence="4" id="KW-0902">Two-component regulatory system</keyword>
<dbReference type="GO" id="GO:0006355">
    <property type="term" value="P:regulation of DNA-templated transcription"/>
    <property type="evidence" value="ECO:0007669"/>
    <property type="project" value="InterPro"/>
</dbReference>
<dbReference type="PROSITE" id="PS50110">
    <property type="entry name" value="RESPONSE_REGULATORY"/>
    <property type="match status" value="1"/>
</dbReference>
<dbReference type="Pfam" id="PF00486">
    <property type="entry name" value="Trans_reg_C"/>
    <property type="match status" value="1"/>
</dbReference>
<dbReference type="Gene3D" id="1.10.10.10">
    <property type="entry name" value="Winged helix-like DNA-binding domain superfamily/Winged helix DNA-binding domain"/>
    <property type="match status" value="1"/>
</dbReference>
<protein>
    <submittedName>
        <fullName evidence="13">Response regulator transcription factor</fullName>
    </submittedName>
</protein>
<evidence type="ECO:0000256" key="5">
    <source>
        <dbReference type="ARBA" id="ARBA00023015"/>
    </source>
</evidence>
<dbReference type="Gene3D" id="3.40.50.2300">
    <property type="match status" value="1"/>
</dbReference>
<evidence type="ECO:0000259" key="11">
    <source>
        <dbReference type="PROSITE" id="PS50110"/>
    </source>
</evidence>
<dbReference type="InterPro" id="IPR016032">
    <property type="entry name" value="Sig_transdc_resp-reg_C-effctor"/>
</dbReference>
<keyword evidence="7" id="KW-0804">Transcription</keyword>
<dbReference type="SUPFAM" id="SSF52172">
    <property type="entry name" value="CheY-like"/>
    <property type="match status" value="1"/>
</dbReference>
<evidence type="ECO:0000313" key="13">
    <source>
        <dbReference type="EMBL" id="MBR0671135.1"/>
    </source>
</evidence>
<dbReference type="EMBL" id="JAAEDM010000015">
    <property type="protein sequence ID" value="MBR0671135.1"/>
    <property type="molecule type" value="Genomic_DNA"/>
</dbReference>
<dbReference type="SUPFAM" id="SSF46894">
    <property type="entry name" value="C-terminal effector domain of the bipartite response regulators"/>
    <property type="match status" value="1"/>
</dbReference>
<dbReference type="Pfam" id="PF00072">
    <property type="entry name" value="Response_reg"/>
    <property type="match status" value="1"/>
</dbReference>
<dbReference type="RefSeq" id="WP_211861510.1">
    <property type="nucleotide sequence ID" value="NZ_JAAEDM010000015.1"/>
</dbReference>
<dbReference type="CDD" id="cd00383">
    <property type="entry name" value="trans_reg_C"/>
    <property type="match status" value="1"/>
</dbReference>